<accession>A0ABM7CG45</accession>
<name>A0ABM7CG45_9FLAO</name>
<evidence type="ECO:0000313" key="2">
    <source>
        <dbReference type="Proteomes" id="UP000269693"/>
    </source>
</evidence>
<keyword evidence="2" id="KW-1185">Reference proteome</keyword>
<organism evidence="1 2">
    <name type="scientific">Tenacibaculum mesophilum</name>
    <dbReference type="NCBI Taxonomy" id="104268"/>
    <lineage>
        <taxon>Bacteria</taxon>
        <taxon>Pseudomonadati</taxon>
        <taxon>Bacteroidota</taxon>
        <taxon>Flavobacteriia</taxon>
        <taxon>Flavobacteriales</taxon>
        <taxon>Flavobacteriaceae</taxon>
        <taxon>Tenacibaculum</taxon>
    </lineage>
</organism>
<dbReference type="Proteomes" id="UP000269693">
    <property type="component" value="Chromosome"/>
</dbReference>
<reference evidence="1 2" key="1">
    <citation type="submission" date="2018-09" db="EMBL/GenBank/DDBJ databases">
        <title>Insights into the microbiota of Asian seabass (Lates calcarifer) with tenacibaculosis symptoms and description of sp. nov. Tenacibaculum singaporense.</title>
        <authorList>
            <person name="Miyake S."/>
            <person name="Soh M."/>
            <person name="Azman M.N."/>
            <person name="Ngoh S.Y."/>
            <person name="Orban L."/>
            <person name="Seedorf H."/>
        </authorList>
    </citation>
    <scope>NUCLEOTIDE SEQUENCE [LARGE SCALE GENOMIC DNA]</scope>
    <source>
        <strain evidence="1 2">DSM 13764</strain>
    </source>
</reference>
<protein>
    <submittedName>
        <fullName evidence="1">Uncharacterized protein</fullName>
    </submittedName>
</protein>
<proteinExistence type="predicted"/>
<evidence type="ECO:0000313" key="1">
    <source>
        <dbReference type="EMBL" id="AZJ32740.1"/>
    </source>
</evidence>
<gene>
    <name evidence="1" type="ORF">D6200_09295</name>
</gene>
<dbReference type="EMBL" id="CP032544">
    <property type="protein sequence ID" value="AZJ32740.1"/>
    <property type="molecule type" value="Genomic_DNA"/>
</dbReference>
<dbReference type="RefSeq" id="WP_073182550.1">
    <property type="nucleotide sequence ID" value="NZ_CP032544.1"/>
</dbReference>
<sequence>MKLTINLLLIFVFSITSYSQVKDKPKEITLVSEEVFGFVTKLRDQINIFFESEKKDRLKRNLKYFRNDLKEYLRLRGELLSFITEEKFNKDSKEIKEKSKKVKSALDDLTEMLVDLTNMVSDELSVNSEVVLNNISLPLRSNARTWKDVDLLLDGYDIDTGELTQRGDKIRIELEKTLKLILEIRNELD</sequence>